<comment type="caution">
    <text evidence="6">Lacks conserved residue(s) required for the propagation of feature annotation.</text>
</comment>
<evidence type="ECO:0000256" key="3">
    <source>
        <dbReference type="ARBA" id="ARBA00022679"/>
    </source>
</evidence>
<keyword evidence="1 6" id="KW-1277">Toxin-antitoxin system</keyword>
<name>K6YPF0_9ALTE</name>
<feature type="binding site" evidence="6">
    <location>
        <position position="48"/>
    </location>
    <ligand>
        <name>NAD(+)</name>
        <dbReference type="ChEBI" id="CHEBI:57540"/>
    </ligand>
</feature>
<dbReference type="AlphaFoldDB" id="K6YPF0"/>
<organism evidence="8 9">
    <name type="scientific">Aliiglaciecola lipolytica E3</name>
    <dbReference type="NCBI Taxonomy" id="1127673"/>
    <lineage>
        <taxon>Bacteria</taxon>
        <taxon>Pseudomonadati</taxon>
        <taxon>Pseudomonadota</taxon>
        <taxon>Gammaproteobacteria</taxon>
        <taxon>Alteromonadales</taxon>
        <taxon>Alteromonadaceae</taxon>
        <taxon>Aliiglaciecola</taxon>
    </lineage>
</organism>
<dbReference type="GO" id="GO:0016757">
    <property type="term" value="F:glycosyltransferase activity"/>
    <property type="evidence" value="ECO:0007669"/>
    <property type="project" value="UniProtKB-UniRule"/>
</dbReference>
<keyword evidence="3 6" id="KW-0808">Transferase</keyword>
<dbReference type="EMBL" id="BAEN01000015">
    <property type="protein sequence ID" value="GAC13215.1"/>
    <property type="molecule type" value="Genomic_DNA"/>
</dbReference>
<dbReference type="OrthoDB" id="9813972at2"/>
<dbReference type="Proteomes" id="UP000006334">
    <property type="component" value="Unassembled WGS sequence"/>
</dbReference>
<keyword evidence="2 6" id="KW-0328">Glycosyltransferase</keyword>
<dbReference type="Pfam" id="PF14487">
    <property type="entry name" value="DarT"/>
    <property type="match status" value="1"/>
</dbReference>
<accession>K6YPF0</accession>
<comment type="similarity">
    <text evidence="6">Belongs to the DarT ADP-ribosyltransferase family.</text>
</comment>
<evidence type="ECO:0000256" key="6">
    <source>
        <dbReference type="PROSITE-ProRule" id="PRU01362"/>
    </source>
</evidence>
<feature type="domain" description="DarT" evidence="7">
    <location>
        <begin position="6"/>
        <end position="189"/>
    </location>
</feature>
<comment type="catalytic activity">
    <reaction evidence="6">
        <text>a thymidine in DNA + NAD(+) = an N-(ADP-alpha-D-ribosyl)-thymidine in DNA + nicotinamide + H(+)</text>
        <dbReference type="Rhea" id="RHEA:71651"/>
        <dbReference type="Rhea" id="RHEA-COMP:13556"/>
        <dbReference type="Rhea" id="RHEA-COMP:18051"/>
        <dbReference type="ChEBI" id="CHEBI:15378"/>
        <dbReference type="ChEBI" id="CHEBI:17154"/>
        <dbReference type="ChEBI" id="CHEBI:57540"/>
        <dbReference type="ChEBI" id="CHEBI:137386"/>
        <dbReference type="ChEBI" id="CHEBI:191199"/>
    </reaction>
</comment>
<dbReference type="PROSITE" id="PS52018">
    <property type="entry name" value="DART"/>
    <property type="match status" value="1"/>
</dbReference>
<reference evidence="8 9" key="1">
    <citation type="journal article" date="2017" name="Antonie Van Leeuwenhoek">
        <title>Rhizobium rhizosphaerae sp. nov., a novel species isolated from rice rhizosphere.</title>
        <authorList>
            <person name="Zhao J.J."/>
            <person name="Zhang J."/>
            <person name="Zhang R.J."/>
            <person name="Zhang C.W."/>
            <person name="Yin H.Q."/>
            <person name="Zhang X.X."/>
        </authorList>
    </citation>
    <scope>NUCLEOTIDE SEQUENCE [LARGE SCALE GENOMIC DNA]</scope>
    <source>
        <strain evidence="8 9">E3</strain>
    </source>
</reference>
<evidence type="ECO:0000256" key="5">
    <source>
        <dbReference type="ARBA" id="ARBA00023125"/>
    </source>
</evidence>
<dbReference type="STRING" id="1127673.GLIP_0569"/>
<evidence type="ECO:0000256" key="1">
    <source>
        <dbReference type="ARBA" id="ARBA00022649"/>
    </source>
</evidence>
<evidence type="ECO:0000313" key="9">
    <source>
        <dbReference type="Proteomes" id="UP000006334"/>
    </source>
</evidence>
<gene>
    <name evidence="8" type="ORF">GLIP_0569</name>
</gene>
<keyword evidence="4 6" id="KW-0548">Nucleotidyltransferase</keyword>
<sequence length="191" mass="21763">MIRDGRLIYHLSALENLESILQHGLQPRCELSNDGFEDVADGEILDSRANHSLDLYVPFHFFAKNPFDYGVQRSYPNKDFVLIAIRRSTARANGWQIVPTHPLAEQGYQILDYDAGFLAIDWELMEERDYDDRACKVACMAECLSPTSVNPNLIFCIYVKNARVKAVVDRLLNSHNVECHVDINPAMFVGE</sequence>
<feature type="binding site" evidence="6">
    <location>
        <begin position="10"/>
        <end position="12"/>
    </location>
    <ligand>
        <name>NAD(+)</name>
        <dbReference type="ChEBI" id="CHEBI:57540"/>
    </ligand>
</feature>
<evidence type="ECO:0000313" key="8">
    <source>
        <dbReference type="EMBL" id="GAC13215.1"/>
    </source>
</evidence>
<dbReference type="RefSeq" id="WP_008843035.1">
    <property type="nucleotide sequence ID" value="NZ_BAEN01000015.1"/>
</dbReference>
<keyword evidence="5 6" id="KW-0238">DNA-binding</keyword>
<feature type="active site" description="Proton acceptor" evidence="6">
    <location>
        <position position="48"/>
    </location>
</feature>
<keyword evidence="9" id="KW-1185">Reference proteome</keyword>
<comment type="caution">
    <text evidence="8">The sequence shown here is derived from an EMBL/GenBank/DDBJ whole genome shotgun (WGS) entry which is preliminary data.</text>
</comment>
<dbReference type="eggNOG" id="ENOG502ZBDG">
    <property type="taxonomic scope" value="Bacteria"/>
</dbReference>
<evidence type="ECO:0000259" key="7">
    <source>
        <dbReference type="PROSITE" id="PS52018"/>
    </source>
</evidence>
<evidence type="ECO:0000256" key="4">
    <source>
        <dbReference type="ARBA" id="ARBA00022695"/>
    </source>
</evidence>
<protein>
    <recommendedName>
        <fullName evidence="7">DarT domain-containing protein</fullName>
    </recommendedName>
</protein>
<proteinExistence type="inferred from homology"/>
<dbReference type="GO" id="GO:0016779">
    <property type="term" value="F:nucleotidyltransferase activity"/>
    <property type="evidence" value="ECO:0007669"/>
    <property type="project" value="UniProtKB-UniRule"/>
</dbReference>
<dbReference type="InterPro" id="IPR029494">
    <property type="entry name" value="DarT"/>
</dbReference>
<feature type="active site" evidence="6">
    <location>
        <position position="142"/>
    </location>
</feature>
<dbReference type="GO" id="GO:0003677">
    <property type="term" value="F:DNA binding"/>
    <property type="evidence" value="ECO:0007669"/>
    <property type="project" value="UniProtKB-UniRule"/>
</dbReference>
<evidence type="ECO:0000256" key="2">
    <source>
        <dbReference type="ARBA" id="ARBA00022676"/>
    </source>
</evidence>